<dbReference type="InParanoid" id="Q7Z157"/>
<reference evidence="2" key="2">
    <citation type="journal article" date="2012" name="PLoS Negl. Trop. Dis.">
        <title>A systematically improved high quality genome and transcriptome of the human blood fluke Schistosoma mansoni.</title>
        <authorList>
            <person name="Protasio A.V."/>
            <person name="Tsai I.J."/>
            <person name="Babbage A."/>
            <person name="Nichol S."/>
            <person name="Hunt M."/>
            <person name="Aslett M.A."/>
            <person name="De Silva N."/>
            <person name="Velarde G.S."/>
            <person name="Anderson T.J."/>
            <person name="Clark R.C."/>
            <person name="Davidson C."/>
            <person name="Dillon G.P."/>
            <person name="Holroyd N.E."/>
            <person name="LoVerde P.T."/>
            <person name="Lloyd C."/>
            <person name="McQuillan J."/>
            <person name="Oliveira G."/>
            <person name="Otto T.D."/>
            <person name="Parker-Manuel S.J."/>
            <person name="Quail M.A."/>
            <person name="Wilson R.A."/>
            <person name="Zerlotini A."/>
            <person name="Dunne D.W."/>
            <person name="Berriman M."/>
        </authorList>
    </citation>
    <scope>NUCLEOTIDE SEQUENCE [LARGE SCALE GENOMIC DNA]</scope>
    <source>
        <strain evidence="2">Puerto Rican</strain>
    </source>
</reference>
<dbReference type="GO" id="GO:0007218">
    <property type="term" value="P:neuropeptide signaling pathway"/>
    <property type="evidence" value="ECO:0007669"/>
    <property type="project" value="UniProtKB-KW"/>
</dbReference>
<protein>
    <submittedName>
        <fullName evidence="1 3">Neuropeptide F</fullName>
    </submittedName>
</protein>
<accession>Q7Z157</accession>
<dbReference type="WBParaSite" id="Smp_088360.1">
    <property type="protein sequence ID" value="Smp_088360.1"/>
    <property type="gene ID" value="Smp_088360"/>
</dbReference>
<evidence type="ECO:0000313" key="1">
    <source>
        <dbReference type="EMBL" id="AAP57535.1"/>
    </source>
</evidence>
<proteinExistence type="evidence at transcript level"/>
<gene>
    <name evidence="1" type="primary">NPF</name>
</gene>
<dbReference type="Proteomes" id="UP000008854">
    <property type="component" value="Unassembled WGS sequence"/>
</dbReference>
<name>Q7Z157_SCHMA</name>
<sequence length="147" mass="17551">MYSYMYGQYSFNWNVKSMNSMSILLILLLKFILFQSNSIFINADELNLNTNNNLSNIPNDQQRAQALAKLMSLFYTSDAFNKYMENLDAYYMLRGRPRFGKRNYNPIKDNNDLMKNDLINNYLRQKLLQKYLIDNYNNDGDENFLRN</sequence>
<organism evidence="1">
    <name type="scientific">Schistosoma mansoni</name>
    <name type="common">Blood fluke</name>
    <dbReference type="NCBI Taxonomy" id="6183"/>
    <lineage>
        <taxon>Eukaryota</taxon>
        <taxon>Metazoa</taxon>
        <taxon>Spiralia</taxon>
        <taxon>Lophotrochozoa</taxon>
        <taxon>Platyhelminthes</taxon>
        <taxon>Trematoda</taxon>
        <taxon>Digenea</taxon>
        <taxon>Strigeidida</taxon>
        <taxon>Schistosomatoidea</taxon>
        <taxon>Schistosomatidae</taxon>
        <taxon>Schistosoma</taxon>
    </lineage>
</organism>
<reference evidence="1" key="1">
    <citation type="journal article" date="2004" name="J. Biol. Chem.">
        <title>Structure and bioactivity of neuropeptide F from the human parasites Schistosoma mansoni and Schistosoma japonicum.</title>
        <authorList>
            <person name="Humphries J.E."/>
            <person name="Kimber M.J."/>
            <person name="Barton Y.W."/>
            <person name="Hsu W."/>
            <person name="Marks N.J."/>
            <person name="Greer B."/>
            <person name="Harriott P."/>
            <person name="Maule A.G."/>
            <person name="Day T.A."/>
        </authorList>
    </citation>
    <scope>NUCLEOTIDE SEQUENCE</scope>
</reference>
<keyword evidence="1" id="KW-0527">Neuropeptide</keyword>
<dbReference type="KEGG" id="smm:Smp_088360"/>
<keyword evidence="2" id="KW-1185">Reference proteome</keyword>
<dbReference type="OrthoDB" id="9972427at2759"/>
<dbReference type="RefSeq" id="XP_018654478.1">
    <property type="nucleotide sequence ID" value="XM_018788990.1"/>
</dbReference>
<dbReference type="HOGENOM" id="CLU_1770372_0_0_1"/>
<dbReference type="AlphaFoldDB" id="Q7Z157"/>
<evidence type="ECO:0000313" key="2">
    <source>
        <dbReference type="Proteomes" id="UP000008854"/>
    </source>
</evidence>
<dbReference type="EMBL" id="AY662954">
    <property type="protein sequence ID" value="AAT77204.1"/>
    <property type="molecule type" value="Genomic_DNA"/>
</dbReference>
<reference evidence="3" key="3">
    <citation type="submission" date="2018-12" db="UniProtKB">
        <authorList>
            <consortium name="WormBaseParasite"/>
        </authorList>
    </citation>
    <scope>IDENTIFICATION</scope>
    <source>
        <strain evidence="3">Puerto Rican</strain>
    </source>
</reference>
<evidence type="ECO:0000313" key="3">
    <source>
        <dbReference type="WBParaSite" id="Smp_088360.1"/>
    </source>
</evidence>
<dbReference type="EMBL" id="AY299474">
    <property type="protein sequence ID" value="AAP57535.1"/>
    <property type="molecule type" value="mRNA"/>
</dbReference>